<feature type="domain" description="Activator of Hsp90 ATPase homologue 1/2-like C-terminal" evidence="2">
    <location>
        <begin position="14"/>
        <end position="130"/>
    </location>
</feature>
<evidence type="ECO:0000313" key="4">
    <source>
        <dbReference type="Proteomes" id="UP001325680"/>
    </source>
</evidence>
<dbReference type="Gene3D" id="3.30.530.20">
    <property type="match status" value="1"/>
</dbReference>
<dbReference type="Pfam" id="PF08327">
    <property type="entry name" value="AHSA1"/>
    <property type="match status" value="1"/>
</dbReference>
<evidence type="ECO:0000256" key="1">
    <source>
        <dbReference type="ARBA" id="ARBA00006817"/>
    </source>
</evidence>
<dbReference type="Proteomes" id="UP001325680">
    <property type="component" value="Chromosome"/>
</dbReference>
<name>A0ABZ0W5L0_9BACT</name>
<evidence type="ECO:0000313" key="3">
    <source>
        <dbReference type="EMBL" id="WQD37797.1"/>
    </source>
</evidence>
<reference evidence="3 4" key="1">
    <citation type="submission" date="2023-12" db="EMBL/GenBank/DDBJ databases">
        <title>Genome sequencing and assembly of bacterial species from a model synthetic community.</title>
        <authorList>
            <person name="Hogle S.L."/>
        </authorList>
    </citation>
    <scope>NUCLEOTIDE SEQUENCE [LARGE SCALE GENOMIC DNA]</scope>
    <source>
        <strain evidence="3 4">HAMBI_3031</strain>
    </source>
</reference>
<keyword evidence="4" id="KW-1185">Reference proteome</keyword>
<dbReference type="RefSeq" id="WP_114790560.1">
    <property type="nucleotide sequence ID" value="NZ_CP139960.1"/>
</dbReference>
<dbReference type="InterPro" id="IPR013538">
    <property type="entry name" value="ASHA1/2-like_C"/>
</dbReference>
<accession>A0ABZ0W5L0</accession>
<dbReference type="CDD" id="cd07814">
    <property type="entry name" value="SRPBCC_CalC_Aha1-like"/>
    <property type="match status" value="1"/>
</dbReference>
<protein>
    <submittedName>
        <fullName evidence="3">SRPBCC domain-containing protein</fullName>
    </submittedName>
</protein>
<evidence type="ECO:0000259" key="2">
    <source>
        <dbReference type="Pfam" id="PF08327"/>
    </source>
</evidence>
<dbReference type="SUPFAM" id="SSF55961">
    <property type="entry name" value="Bet v1-like"/>
    <property type="match status" value="1"/>
</dbReference>
<organism evidence="3 4">
    <name type="scientific">Niabella yanshanensis</name>
    <dbReference type="NCBI Taxonomy" id="577386"/>
    <lineage>
        <taxon>Bacteria</taxon>
        <taxon>Pseudomonadati</taxon>
        <taxon>Bacteroidota</taxon>
        <taxon>Chitinophagia</taxon>
        <taxon>Chitinophagales</taxon>
        <taxon>Chitinophagaceae</taxon>
        <taxon>Niabella</taxon>
    </lineage>
</organism>
<proteinExistence type="inferred from homology"/>
<sequence length="147" mass="16583">MADILHRIAVKVTDINLVYNALATLEGLRGWWTEDTSGNPGQVDGTIAFRFAAGGFDMRVKTLSTELVQWEVIAGEPQWIGSVISWQLKQADDYIVVLFKHEGWKEVTEFMHHCSTKWAIFLMSLKDLLENGKGAPNPHDVKIDEIN</sequence>
<dbReference type="EMBL" id="CP139960">
    <property type="protein sequence ID" value="WQD37797.1"/>
    <property type="molecule type" value="Genomic_DNA"/>
</dbReference>
<dbReference type="InterPro" id="IPR023393">
    <property type="entry name" value="START-like_dom_sf"/>
</dbReference>
<gene>
    <name evidence="3" type="ORF">U0035_19200</name>
</gene>
<comment type="similarity">
    <text evidence="1">Belongs to the AHA1 family.</text>
</comment>